<reference evidence="1 2" key="1">
    <citation type="submission" date="2017-07" db="EMBL/GenBank/DDBJ databases">
        <authorList>
            <person name="Talla V."/>
            <person name="Backstrom N."/>
        </authorList>
    </citation>
    <scope>NUCLEOTIDE SEQUENCE [LARGE SCALE GENOMIC DNA]</scope>
</reference>
<dbReference type="AlphaFoldDB" id="A0A5E4Q4X5"/>
<sequence>MKQITAIFGPGVNRVVIRDFILRRVATYVYRFYYKKRCIFISLDSVVKKNICVVPLILIIDIILRDEDDMTKVFLHYCCQLIDQVLFRDHLYSFKSYWNFNYYIYLSKTEACNSSHQISSCRYEEPIKTNRLNINLLEICSSNQYLLCGSTDFMNHFHEHLLSCNVPTQNIILF</sequence>
<organism evidence="1 2">
    <name type="scientific">Leptidea sinapis</name>
    <dbReference type="NCBI Taxonomy" id="189913"/>
    <lineage>
        <taxon>Eukaryota</taxon>
        <taxon>Metazoa</taxon>
        <taxon>Ecdysozoa</taxon>
        <taxon>Arthropoda</taxon>
        <taxon>Hexapoda</taxon>
        <taxon>Insecta</taxon>
        <taxon>Pterygota</taxon>
        <taxon>Neoptera</taxon>
        <taxon>Endopterygota</taxon>
        <taxon>Lepidoptera</taxon>
        <taxon>Glossata</taxon>
        <taxon>Ditrysia</taxon>
        <taxon>Papilionoidea</taxon>
        <taxon>Pieridae</taxon>
        <taxon>Dismorphiinae</taxon>
        <taxon>Leptidea</taxon>
    </lineage>
</organism>
<evidence type="ECO:0000313" key="2">
    <source>
        <dbReference type="Proteomes" id="UP000324832"/>
    </source>
</evidence>
<proteinExistence type="predicted"/>
<evidence type="ECO:0000313" key="1">
    <source>
        <dbReference type="EMBL" id="VVC92349.1"/>
    </source>
</evidence>
<dbReference type="Gene3D" id="3.40.50.80">
    <property type="entry name" value="Nucleotide-binding domain of ferredoxin-NADP reductase (FNR) module"/>
    <property type="match status" value="1"/>
</dbReference>
<dbReference type="EMBL" id="FZQP02001271">
    <property type="protein sequence ID" value="VVC92349.1"/>
    <property type="molecule type" value="Genomic_DNA"/>
</dbReference>
<name>A0A5E4Q4X5_9NEOP</name>
<gene>
    <name evidence="1" type="ORF">LSINAPIS_LOCUS4817</name>
</gene>
<dbReference type="SUPFAM" id="SSF52343">
    <property type="entry name" value="Ferredoxin reductase-like, C-terminal NADP-linked domain"/>
    <property type="match status" value="1"/>
</dbReference>
<dbReference type="InterPro" id="IPR039261">
    <property type="entry name" value="FNR_nucleotide-bd"/>
</dbReference>
<keyword evidence="2" id="KW-1185">Reference proteome</keyword>
<accession>A0A5E4Q4X5</accession>
<protein>
    <submittedName>
        <fullName evidence="1">Uncharacterized protein</fullName>
    </submittedName>
</protein>
<dbReference type="Proteomes" id="UP000324832">
    <property type="component" value="Unassembled WGS sequence"/>
</dbReference>